<name>A0A0M0BLC3_9ARCH</name>
<dbReference type="InterPro" id="IPR015424">
    <property type="entry name" value="PyrdxlP-dep_Trfase"/>
</dbReference>
<keyword evidence="3 4" id="KW-0663">Pyridoxal phosphate</keyword>
<dbReference type="InterPro" id="IPR015422">
    <property type="entry name" value="PyrdxlP-dep_Trfase_small"/>
</dbReference>
<evidence type="ECO:0000256" key="2">
    <source>
        <dbReference type="ARBA" id="ARBA00008954"/>
    </source>
</evidence>
<evidence type="ECO:0008006" key="7">
    <source>
        <dbReference type="Google" id="ProtNLM"/>
    </source>
</evidence>
<proteinExistence type="inferred from homology"/>
<evidence type="ECO:0000256" key="4">
    <source>
        <dbReference type="RuleBase" id="RU003560"/>
    </source>
</evidence>
<dbReference type="InterPro" id="IPR050103">
    <property type="entry name" value="Class-III_PLP-dep_AT"/>
</dbReference>
<comment type="similarity">
    <text evidence="2 4">Belongs to the class-III pyridoxal-phosphate-dependent aminotransferase family.</text>
</comment>
<dbReference type="AlphaFoldDB" id="A0A0M0BLC3"/>
<dbReference type="GO" id="GO:0042802">
    <property type="term" value="F:identical protein binding"/>
    <property type="evidence" value="ECO:0007669"/>
    <property type="project" value="TreeGrafter"/>
</dbReference>
<dbReference type="CDD" id="cd00610">
    <property type="entry name" value="OAT_like"/>
    <property type="match status" value="1"/>
</dbReference>
<dbReference type="Proteomes" id="UP000037210">
    <property type="component" value="Unassembled WGS sequence"/>
</dbReference>
<dbReference type="GO" id="GO:0030170">
    <property type="term" value="F:pyridoxal phosphate binding"/>
    <property type="evidence" value="ECO:0007669"/>
    <property type="project" value="InterPro"/>
</dbReference>
<protein>
    <recommendedName>
        <fullName evidence="7">4-aminobutyrate aminotransferase</fullName>
    </recommendedName>
</protein>
<sequence length="447" mass="49234">MVELGSLSAPRIVVEPPGPKVREILKKGGLGLKYEHPVVDEARGIFIRDPDGNVFIDFISGRCVTNVGHCHPRLVEALRSQAARGLHGFTEARLKLDERLSEVTPGRFPKSIFYAQSGSAANDLGIKVARWSTGRPYIVAFAGAYHGVTYGALSISSYRPYMVRGVHPTLPGVFHMPYPHCYRCPFRLEHPDCDLACLRYMEDHAFRSYLPPEEVAAVVFEPVAGDAGWIVPPDGWLPTLREICDRHGILLIAEEVQTGFGRTGRWFAVDHWGVEPDMMLLGKSISSGVPNAACVAREELSKQTGTGEAIMTPMTFGGSPLGCAAALANIDVIEEERLVENSAEMGAYMKRRLTEMMEDHGIIGDIRGLGLLIGVEIVKDRETKRPGLEEAERIRAESFRRGLYLIHMGAFGTRVLRVAPPLIINREQADASLEILEDAISRAERGP</sequence>
<dbReference type="Gene3D" id="3.40.640.10">
    <property type="entry name" value="Type I PLP-dependent aspartate aminotransferase-like (Major domain)"/>
    <property type="match status" value="1"/>
</dbReference>
<evidence type="ECO:0000313" key="5">
    <source>
        <dbReference type="EMBL" id="KON29353.1"/>
    </source>
</evidence>
<comment type="caution">
    <text evidence="5">The sequence shown here is derived from an EMBL/GenBank/DDBJ whole genome shotgun (WGS) entry which is preliminary data.</text>
</comment>
<dbReference type="Pfam" id="PF00202">
    <property type="entry name" value="Aminotran_3"/>
    <property type="match status" value="1"/>
</dbReference>
<accession>A0A0M0BLC3</accession>
<evidence type="ECO:0000313" key="6">
    <source>
        <dbReference type="Proteomes" id="UP000037210"/>
    </source>
</evidence>
<comment type="cofactor">
    <cofactor evidence="1">
        <name>pyridoxal 5'-phosphate</name>
        <dbReference type="ChEBI" id="CHEBI:597326"/>
    </cofactor>
</comment>
<dbReference type="InterPro" id="IPR015421">
    <property type="entry name" value="PyrdxlP-dep_Trfase_major"/>
</dbReference>
<reference evidence="5 6" key="1">
    <citation type="submission" date="2015-06" db="EMBL/GenBank/DDBJ databases">
        <title>New insights into the roles of widespread benthic archaea in carbon and nitrogen cycling.</title>
        <authorList>
            <person name="Lazar C.S."/>
            <person name="Baker B.J."/>
            <person name="Seitz K.W."/>
            <person name="Hyde A.S."/>
            <person name="Dick G.J."/>
            <person name="Hinrichs K.-U."/>
            <person name="Teske A.P."/>
        </authorList>
    </citation>
    <scope>NUCLEOTIDE SEQUENCE [LARGE SCALE GENOMIC DNA]</scope>
    <source>
        <strain evidence="5">DG-45</strain>
    </source>
</reference>
<gene>
    <name evidence="5" type="ORF">AC482_06710</name>
</gene>
<dbReference type="Gene3D" id="3.90.1150.10">
    <property type="entry name" value="Aspartate Aminotransferase, domain 1"/>
    <property type="match status" value="1"/>
</dbReference>
<dbReference type="SUPFAM" id="SSF53383">
    <property type="entry name" value="PLP-dependent transferases"/>
    <property type="match status" value="1"/>
</dbReference>
<dbReference type="InterPro" id="IPR005814">
    <property type="entry name" value="Aminotrans_3"/>
</dbReference>
<dbReference type="PIRSF" id="PIRSF000521">
    <property type="entry name" value="Transaminase_4ab_Lys_Orn"/>
    <property type="match status" value="1"/>
</dbReference>
<organism evidence="5 6">
    <name type="scientific">miscellaneous Crenarchaeota group-15 archaeon DG-45</name>
    <dbReference type="NCBI Taxonomy" id="1685127"/>
    <lineage>
        <taxon>Archaea</taxon>
        <taxon>Candidatus Bathyarchaeota</taxon>
        <taxon>MCG-15</taxon>
    </lineage>
</organism>
<dbReference type="GO" id="GO:0008483">
    <property type="term" value="F:transaminase activity"/>
    <property type="evidence" value="ECO:0007669"/>
    <property type="project" value="InterPro"/>
</dbReference>
<evidence type="ECO:0000256" key="1">
    <source>
        <dbReference type="ARBA" id="ARBA00001933"/>
    </source>
</evidence>
<dbReference type="PANTHER" id="PTHR11986:SF58">
    <property type="entry name" value="LEUCINE_METHIONINE RACEMASE"/>
    <property type="match status" value="1"/>
</dbReference>
<dbReference type="PANTHER" id="PTHR11986">
    <property type="entry name" value="AMINOTRANSFERASE CLASS III"/>
    <property type="match status" value="1"/>
</dbReference>
<dbReference type="EMBL" id="LFWZ01000067">
    <property type="protein sequence ID" value="KON29353.1"/>
    <property type="molecule type" value="Genomic_DNA"/>
</dbReference>
<evidence type="ECO:0000256" key="3">
    <source>
        <dbReference type="ARBA" id="ARBA00022898"/>
    </source>
</evidence>